<evidence type="ECO:0000313" key="1">
    <source>
        <dbReference type="EMBL" id="RHB29425.1"/>
    </source>
</evidence>
<protein>
    <submittedName>
        <fullName evidence="1">Uncharacterized protein</fullName>
    </submittedName>
</protein>
<comment type="caution">
    <text evidence="1">The sequence shown here is derived from an EMBL/GenBank/DDBJ whole genome shotgun (WGS) entry which is preliminary data.</text>
</comment>
<dbReference type="EMBL" id="QSGO01000032">
    <property type="protein sequence ID" value="RHB29425.1"/>
    <property type="molecule type" value="Genomic_DNA"/>
</dbReference>
<name>A0A413V7B2_9BACE</name>
<dbReference type="Proteomes" id="UP000284379">
    <property type="component" value="Unassembled WGS sequence"/>
</dbReference>
<dbReference type="AlphaFoldDB" id="A0A413V7B2"/>
<reference evidence="1 2" key="1">
    <citation type="submission" date="2018-08" db="EMBL/GenBank/DDBJ databases">
        <title>A genome reference for cultivated species of the human gut microbiota.</title>
        <authorList>
            <person name="Zou Y."/>
            <person name="Xue W."/>
            <person name="Luo G."/>
        </authorList>
    </citation>
    <scope>NUCLEOTIDE SEQUENCE [LARGE SCALE GENOMIC DNA]</scope>
    <source>
        <strain evidence="1 2">AM40-30BH</strain>
    </source>
</reference>
<evidence type="ECO:0000313" key="2">
    <source>
        <dbReference type="Proteomes" id="UP000284379"/>
    </source>
</evidence>
<proteinExistence type="predicted"/>
<accession>A0A413V7B2</accession>
<gene>
    <name evidence="1" type="ORF">DW888_19875</name>
</gene>
<organism evidence="1 2">
    <name type="scientific">Bacteroides nordii</name>
    <dbReference type="NCBI Taxonomy" id="291645"/>
    <lineage>
        <taxon>Bacteria</taxon>
        <taxon>Pseudomonadati</taxon>
        <taxon>Bacteroidota</taxon>
        <taxon>Bacteroidia</taxon>
        <taxon>Bacteroidales</taxon>
        <taxon>Bacteroidaceae</taxon>
        <taxon>Bacteroides</taxon>
    </lineage>
</organism>
<sequence>MNKLFFFLIQVSVGVRDRLIVKPTAQQWALLYEMVEKQSLVAICFQGVQRIYEEYSEQTVILSIDMRM</sequence>